<proteinExistence type="predicted"/>
<accession>A0ABD2ZYC2</accession>
<protein>
    <submittedName>
        <fullName evidence="1">Uncharacterized protein</fullName>
    </submittedName>
</protein>
<dbReference type="PANTHER" id="PTHR34287:SF2">
    <property type="match status" value="1"/>
</dbReference>
<sequence length="103" mass="11666">MSISETSTSSPLRSLPETASPLRIQLVSKSVSERLLSKFSDVSEFNFDYSQSGLWSPPIQRSAFMNSPGRILTQHEMAAKLRSVLEAQQRRRRCKLSLNVMLH</sequence>
<name>A0ABD2ZYC2_9GENT</name>
<dbReference type="AlphaFoldDB" id="A0ABD2ZYC2"/>
<comment type="caution">
    <text evidence="1">The sequence shown here is derived from an EMBL/GenBank/DDBJ whole genome shotgun (WGS) entry which is preliminary data.</text>
</comment>
<evidence type="ECO:0000313" key="2">
    <source>
        <dbReference type="Proteomes" id="UP001630127"/>
    </source>
</evidence>
<evidence type="ECO:0000313" key="1">
    <source>
        <dbReference type="EMBL" id="KAL3522543.1"/>
    </source>
</evidence>
<organism evidence="1 2">
    <name type="scientific">Cinchona calisaya</name>
    <dbReference type="NCBI Taxonomy" id="153742"/>
    <lineage>
        <taxon>Eukaryota</taxon>
        <taxon>Viridiplantae</taxon>
        <taxon>Streptophyta</taxon>
        <taxon>Embryophyta</taxon>
        <taxon>Tracheophyta</taxon>
        <taxon>Spermatophyta</taxon>
        <taxon>Magnoliopsida</taxon>
        <taxon>eudicotyledons</taxon>
        <taxon>Gunneridae</taxon>
        <taxon>Pentapetalae</taxon>
        <taxon>asterids</taxon>
        <taxon>lamiids</taxon>
        <taxon>Gentianales</taxon>
        <taxon>Rubiaceae</taxon>
        <taxon>Cinchonoideae</taxon>
        <taxon>Cinchoneae</taxon>
        <taxon>Cinchona</taxon>
    </lineage>
</organism>
<dbReference type="EMBL" id="JBJUIK010000007">
    <property type="protein sequence ID" value="KAL3522543.1"/>
    <property type="molecule type" value="Genomic_DNA"/>
</dbReference>
<reference evidence="1 2" key="1">
    <citation type="submission" date="2024-11" db="EMBL/GenBank/DDBJ databases">
        <title>A near-complete genome assembly of Cinchona calisaya.</title>
        <authorList>
            <person name="Lian D.C."/>
            <person name="Zhao X.W."/>
            <person name="Wei L."/>
        </authorList>
    </citation>
    <scope>NUCLEOTIDE SEQUENCE [LARGE SCALE GENOMIC DNA]</scope>
    <source>
        <tissue evidence="1">Nenye</tissue>
    </source>
</reference>
<dbReference type="Proteomes" id="UP001630127">
    <property type="component" value="Unassembled WGS sequence"/>
</dbReference>
<keyword evidence="2" id="KW-1185">Reference proteome</keyword>
<dbReference type="PANTHER" id="PTHR34287">
    <property type="entry name" value="OS06G0551500 PROTEIN-RELATED"/>
    <property type="match status" value="1"/>
</dbReference>
<gene>
    <name evidence="1" type="ORF">ACH5RR_015377</name>
</gene>